<organism evidence="10 11">
    <name type="scientific">Aliibacillus thermotolerans</name>
    <dbReference type="NCBI Taxonomy" id="1834418"/>
    <lineage>
        <taxon>Bacteria</taxon>
        <taxon>Bacillati</taxon>
        <taxon>Bacillota</taxon>
        <taxon>Bacilli</taxon>
        <taxon>Bacillales</taxon>
        <taxon>Bacillaceae</taxon>
        <taxon>Aliibacillus</taxon>
    </lineage>
</organism>
<keyword evidence="3 8" id="KW-0813">Transport</keyword>
<feature type="transmembrane region" description="Helical" evidence="8">
    <location>
        <begin position="180"/>
        <end position="199"/>
    </location>
</feature>
<keyword evidence="6 8" id="KW-1133">Transmembrane helix</keyword>
<dbReference type="PANTHER" id="PTHR30413:SF10">
    <property type="entry name" value="CAPSULE POLYSACCHARIDE EXPORT INNER-MEMBRANE PROTEIN CTRC"/>
    <property type="match status" value="1"/>
</dbReference>
<gene>
    <name evidence="10" type="ORF">ACFPTR_03370</name>
</gene>
<keyword evidence="5 8" id="KW-0812">Transmembrane</keyword>
<accession>A0ABW0U3F0</accession>
<name>A0ABW0U3F0_9BACI</name>
<dbReference type="PROSITE" id="PS51012">
    <property type="entry name" value="ABC_TM2"/>
    <property type="match status" value="1"/>
</dbReference>
<proteinExistence type="inferred from homology"/>
<sequence length="268" mass="31623">MKAVGTIVKELWDNIYLINRLARFEIKIKNTNTYLGPLWEIITPAFFIGIYWFVFGYGIRSNEPVDGVPFFTWLLAGITIWFFVQPAITQGSKAIYTKIRMVSKMNFPTSAIPVYVVISKLYPHIVLLFIVIIYMQFAGYPVSIYYIQLPYYLFSMVILVIAFVLISSTVTLVIRDVQKLIQATIRVFLYITPFLWVTTELPEPIQTFMKINPLYYLVEGYRASFFGESWYFIDHWEYTLYFWGLVLVLFVIGSLLHTRFRRHFMDFL</sequence>
<feature type="transmembrane region" description="Helical" evidence="8">
    <location>
        <begin position="149"/>
        <end position="173"/>
    </location>
</feature>
<dbReference type="PANTHER" id="PTHR30413">
    <property type="entry name" value="INNER MEMBRANE TRANSPORT PERMEASE"/>
    <property type="match status" value="1"/>
</dbReference>
<evidence type="ECO:0000256" key="8">
    <source>
        <dbReference type="RuleBase" id="RU361157"/>
    </source>
</evidence>
<feature type="transmembrane region" description="Helical" evidence="8">
    <location>
        <begin position="38"/>
        <end position="58"/>
    </location>
</feature>
<comment type="caution">
    <text evidence="10">The sequence shown here is derived from an EMBL/GenBank/DDBJ whole genome shotgun (WGS) entry which is preliminary data.</text>
</comment>
<evidence type="ECO:0000259" key="9">
    <source>
        <dbReference type="PROSITE" id="PS51012"/>
    </source>
</evidence>
<protein>
    <recommendedName>
        <fullName evidence="8">Transport permease protein</fullName>
    </recommendedName>
</protein>
<dbReference type="RefSeq" id="WP_270896150.1">
    <property type="nucleotide sequence ID" value="NZ_JBHSPF010000015.1"/>
</dbReference>
<evidence type="ECO:0000313" key="10">
    <source>
        <dbReference type="EMBL" id="MFC5627936.1"/>
    </source>
</evidence>
<comment type="similarity">
    <text evidence="2 8">Belongs to the ABC-2 integral membrane protein family.</text>
</comment>
<evidence type="ECO:0000256" key="6">
    <source>
        <dbReference type="ARBA" id="ARBA00022989"/>
    </source>
</evidence>
<evidence type="ECO:0000256" key="7">
    <source>
        <dbReference type="ARBA" id="ARBA00023136"/>
    </source>
</evidence>
<dbReference type="EMBL" id="JBHSPF010000015">
    <property type="protein sequence ID" value="MFC5627936.1"/>
    <property type="molecule type" value="Genomic_DNA"/>
</dbReference>
<feature type="transmembrane region" description="Helical" evidence="8">
    <location>
        <begin position="70"/>
        <end position="89"/>
    </location>
</feature>
<feature type="transmembrane region" description="Helical" evidence="8">
    <location>
        <begin position="240"/>
        <end position="258"/>
    </location>
</feature>
<feature type="transmembrane region" description="Helical" evidence="8">
    <location>
        <begin position="110"/>
        <end position="137"/>
    </location>
</feature>
<evidence type="ECO:0000256" key="2">
    <source>
        <dbReference type="ARBA" id="ARBA00007783"/>
    </source>
</evidence>
<evidence type="ECO:0000256" key="1">
    <source>
        <dbReference type="ARBA" id="ARBA00004651"/>
    </source>
</evidence>
<comment type="subcellular location">
    <subcellularLocation>
        <location evidence="1 8">Cell membrane</location>
        <topology evidence="1 8">Multi-pass membrane protein</topology>
    </subcellularLocation>
</comment>
<dbReference type="InterPro" id="IPR013525">
    <property type="entry name" value="ABC2_TM"/>
</dbReference>
<feature type="domain" description="ABC transmembrane type-2" evidence="9">
    <location>
        <begin position="35"/>
        <end position="260"/>
    </location>
</feature>
<dbReference type="Proteomes" id="UP001596143">
    <property type="component" value="Unassembled WGS sequence"/>
</dbReference>
<evidence type="ECO:0000256" key="5">
    <source>
        <dbReference type="ARBA" id="ARBA00022692"/>
    </source>
</evidence>
<evidence type="ECO:0000256" key="4">
    <source>
        <dbReference type="ARBA" id="ARBA00022475"/>
    </source>
</evidence>
<reference evidence="11" key="1">
    <citation type="journal article" date="2019" name="Int. J. Syst. Evol. Microbiol.">
        <title>The Global Catalogue of Microorganisms (GCM) 10K type strain sequencing project: providing services to taxonomists for standard genome sequencing and annotation.</title>
        <authorList>
            <consortium name="The Broad Institute Genomics Platform"/>
            <consortium name="The Broad Institute Genome Sequencing Center for Infectious Disease"/>
            <person name="Wu L."/>
            <person name="Ma J."/>
        </authorList>
    </citation>
    <scope>NUCLEOTIDE SEQUENCE [LARGE SCALE GENOMIC DNA]</scope>
    <source>
        <strain evidence="11">CGMCC 1.15790</strain>
    </source>
</reference>
<dbReference type="Pfam" id="PF01061">
    <property type="entry name" value="ABC2_membrane"/>
    <property type="match status" value="1"/>
</dbReference>
<keyword evidence="11" id="KW-1185">Reference proteome</keyword>
<keyword evidence="7 8" id="KW-0472">Membrane</keyword>
<evidence type="ECO:0000313" key="11">
    <source>
        <dbReference type="Proteomes" id="UP001596143"/>
    </source>
</evidence>
<evidence type="ECO:0000256" key="3">
    <source>
        <dbReference type="ARBA" id="ARBA00022448"/>
    </source>
</evidence>
<keyword evidence="4 8" id="KW-1003">Cell membrane</keyword>
<dbReference type="InterPro" id="IPR047817">
    <property type="entry name" value="ABC2_TM_bact-type"/>
</dbReference>